<dbReference type="InterPro" id="IPR000086">
    <property type="entry name" value="NUDIX_hydrolase_dom"/>
</dbReference>
<evidence type="ECO:0000256" key="11">
    <source>
        <dbReference type="ARBA" id="ARBA00038905"/>
    </source>
</evidence>
<dbReference type="EC" id="3.6.1.55" evidence="11"/>
<dbReference type="AlphaFoldDB" id="A0A1R4K5K1"/>
<evidence type="ECO:0000256" key="6">
    <source>
        <dbReference type="ARBA" id="ARBA00022763"/>
    </source>
</evidence>
<keyword evidence="3" id="KW-0515">Mutator protein</keyword>
<dbReference type="GO" id="GO:0044715">
    <property type="term" value="F:8-oxo-dGDP phosphatase activity"/>
    <property type="evidence" value="ECO:0007669"/>
    <property type="project" value="TreeGrafter"/>
</dbReference>
<dbReference type="PRINTS" id="PR00502">
    <property type="entry name" value="NUDIXFAMILY"/>
</dbReference>
<dbReference type="GO" id="GO:0046872">
    <property type="term" value="F:metal ion binding"/>
    <property type="evidence" value="ECO:0007669"/>
    <property type="project" value="UniProtKB-KW"/>
</dbReference>
<evidence type="ECO:0000256" key="4">
    <source>
        <dbReference type="ARBA" id="ARBA00022705"/>
    </source>
</evidence>
<keyword evidence="5" id="KW-0479">Metal-binding</keyword>
<keyword evidence="9" id="KW-0234">DNA repair</keyword>
<dbReference type="Pfam" id="PF00293">
    <property type="entry name" value="NUDIX"/>
    <property type="match status" value="1"/>
</dbReference>
<dbReference type="GO" id="GO:0008413">
    <property type="term" value="F:8-oxo-7,8-dihydroguanosine triphosphate pyrophosphatase activity"/>
    <property type="evidence" value="ECO:0007669"/>
    <property type="project" value="TreeGrafter"/>
</dbReference>
<dbReference type="InterPro" id="IPR047127">
    <property type="entry name" value="MutT-like"/>
</dbReference>
<feature type="domain" description="Nudix hydrolase" evidence="12">
    <location>
        <begin position="1"/>
        <end position="128"/>
    </location>
</feature>
<organism evidence="13 14">
    <name type="scientific">Marinilactibacillus psychrotolerans 42ea</name>
    <dbReference type="NCBI Taxonomy" id="1255609"/>
    <lineage>
        <taxon>Bacteria</taxon>
        <taxon>Bacillati</taxon>
        <taxon>Bacillota</taxon>
        <taxon>Bacilli</taxon>
        <taxon>Lactobacillales</taxon>
        <taxon>Carnobacteriaceae</taxon>
        <taxon>Marinilactibacillus</taxon>
    </lineage>
</organism>
<gene>
    <name evidence="13" type="ORF">FM115_08265</name>
</gene>
<comment type="cofactor">
    <cofactor evidence="1">
        <name>Mg(2+)</name>
        <dbReference type="ChEBI" id="CHEBI:18420"/>
    </cofactor>
</comment>
<dbReference type="InterPro" id="IPR020476">
    <property type="entry name" value="Nudix_hydrolase"/>
</dbReference>
<dbReference type="GO" id="GO:0035539">
    <property type="term" value="F:8-oxo-7,8-dihydrodeoxyguanosine triphosphate pyrophosphatase activity"/>
    <property type="evidence" value="ECO:0007669"/>
    <property type="project" value="UniProtKB-EC"/>
</dbReference>
<keyword evidence="4" id="KW-0235">DNA replication</keyword>
<keyword evidence="7 13" id="KW-0378">Hydrolase</keyword>
<comment type="catalytic activity">
    <reaction evidence="10">
        <text>8-oxo-dGTP + H2O = 8-oxo-dGMP + diphosphate + H(+)</text>
        <dbReference type="Rhea" id="RHEA:31575"/>
        <dbReference type="ChEBI" id="CHEBI:15377"/>
        <dbReference type="ChEBI" id="CHEBI:15378"/>
        <dbReference type="ChEBI" id="CHEBI:33019"/>
        <dbReference type="ChEBI" id="CHEBI:63224"/>
        <dbReference type="ChEBI" id="CHEBI:77896"/>
        <dbReference type="EC" id="3.6.1.55"/>
    </reaction>
</comment>
<name>A0A1R4K5K1_9LACT</name>
<evidence type="ECO:0000256" key="5">
    <source>
        <dbReference type="ARBA" id="ARBA00022723"/>
    </source>
</evidence>
<dbReference type="CDD" id="cd03425">
    <property type="entry name" value="NUDIX_MutT_NudA_like"/>
    <property type="match status" value="1"/>
</dbReference>
<dbReference type="PANTHER" id="PTHR47707:SF1">
    <property type="entry name" value="NUDIX HYDROLASE FAMILY PROTEIN"/>
    <property type="match status" value="1"/>
</dbReference>
<evidence type="ECO:0000313" key="14">
    <source>
        <dbReference type="Proteomes" id="UP000195611"/>
    </source>
</evidence>
<accession>A0A1R4K5K1</accession>
<comment type="similarity">
    <text evidence="2">Belongs to the Nudix hydrolase family.</text>
</comment>
<dbReference type="PROSITE" id="PS51462">
    <property type="entry name" value="NUDIX"/>
    <property type="match status" value="1"/>
</dbReference>
<evidence type="ECO:0000256" key="3">
    <source>
        <dbReference type="ARBA" id="ARBA00022457"/>
    </source>
</evidence>
<evidence type="ECO:0000256" key="2">
    <source>
        <dbReference type="ARBA" id="ARBA00005582"/>
    </source>
</evidence>
<keyword evidence="6" id="KW-0227">DNA damage</keyword>
<protein>
    <recommendedName>
        <fullName evidence="11">8-oxo-dGTP diphosphatase</fullName>
        <ecNumber evidence="11">3.6.1.55</ecNumber>
    </recommendedName>
</protein>
<dbReference type="EMBL" id="FUKW01000113">
    <property type="protein sequence ID" value="SJN39640.1"/>
    <property type="molecule type" value="Genomic_DNA"/>
</dbReference>
<evidence type="ECO:0000256" key="10">
    <source>
        <dbReference type="ARBA" id="ARBA00035861"/>
    </source>
</evidence>
<evidence type="ECO:0000256" key="8">
    <source>
        <dbReference type="ARBA" id="ARBA00022842"/>
    </source>
</evidence>
<proteinExistence type="inferred from homology"/>
<dbReference type="SUPFAM" id="SSF55811">
    <property type="entry name" value="Nudix"/>
    <property type="match status" value="1"/>
</dbReference>
<evidence type="ECO:0000259" key="12">
    <source>
        <dbReference type="PROSITE" id="PS51462"/>
    </source>
</evidence>
<keyword evidence="8" id="KW-0460">Magnesium</keyword>
<evidence type="ECO:0000256" key="9">
    <source>
        <dbReference type="ARBA" id="ARBA00023204"/>
    </source>
</evidence>
<dbReference type="Gene3D" id="3.90.79.10">
    <property type="entry name" value="Nucleoside Triphosphate Pyrophosphohydrolase"/>
    <property type="match status" value="1"/>
</dbReference>
<dbReference type="Proteomes" id="UP000195611">
    <property type="component" value="Unassembled WGS sequence"/>
</dbReference>
<dbReference type="GO" id="GO:0044716">
    <property type="term" value="F:8-oxo-GDP phosphatase activity"/>
    <property type="evidence" value="ECO:0007669"/>
    <property type="project" value="TreeGrafter"/>
</dbReference>
<evidence type="ECO:0000256" key="7">
    <source>
        <dbReference type="ARBA" id="ARBA00022801"/>
    </source>
</evidence>
<dbReference type="InterPro" id="IPR015797">
    <property type="entry name" value="NUDIX_hydrolase-like_dom_sf"/>
</dbReference>
<evidence type="ECO:0000256" key="1">
    <source>
        <dbReference type="ARBA" id="ARBA00001946"/>
    </source>
</evidence>
<reference evidence="13 14" key="1">
    <citation type="submission" date="2017-02" db="EMBL/GenBank/DDBJ databases">
        <authorList>
            <person name="Peterson S.W."/>
        </authorList>
    </citation>
    <scope>NUCLEOTIDE SEQUENCE [LARGE SCALE GENOMIC DNA]</scope>
    <source>
        <strain evidence="13 14">42ea</strain>
    </source>
</reference>
<sequence>MKQINVVGAILIEDGTILCAQRGAEKSLPNLWEFPGGKIEQGETPQEALVRELEEELLIEVDVKPDQFEHTSYEYDFGIVHLTTFICILKNGTPKLTEHIEVRWLKPEELNSVEWAPADIPAVEKLISEGITV</sequence>
<dbReference type="GO" id="GO:0006260">
    <property type="term" value="P:DNA replication"/>
    <property type="evidence" value="ECO:0007669"/>
    <property type="project" value="UniProtKB-KW"/>
</dbReference>
<dbReference type="RefSeq" id="WP_087059170.1">
    <property type="nucleotide sequence ID" value="NZ_FUKW01000113.1"/>
</dbReference>
<dbReference type="PANTHER" id="PTHR47707">
    <property type="entry name" value="8-OXO-DGTP DIPHOSPHATASE"/>
    <property type="match status" value="1"/>
</dbReference>
<dbReference type="GO" id="GO:0006281">
    <property type="term" value="P:DNA repair"/>
    <property type="evidence" value="ECO:0007669"/>
    <property type="project" value="UniProtKB-KW"/>
</dbReference>
<evidence type="ECO:0000313" key="13">
    <source>
        <dbReference type="EMBL" id="SJN39640.1"/>
    </source>
</evidence>